<sequence>MELKKSVLIGIGVLGAIGIGYAVYWDYMRHNNKEFRNKWKRGRKKAAKRRKAAVEVAKDQITNFVKKAVDEVSKESFPTDVTAKEKYFMDQVSNGETLLAEGKERHLDAALCFYKALKVYPNPVELIMIYQKTIPEAVVNVIYEMMSFEVKKKKAEYFENFPPRDMNVRVEEISESSSSDDHIRRGLFATKDFWPGDVIFDEQPIASALDPDLETGDYCSYCLKELSGDPISDDTDLFEAVYCSKTCHEKAMSEYATLLFTNRDKTGKESKESQLVHLVKSGNVKYPLMIARFLAKMVHEETQKVVTGEEEEYSTWDHIERLPLLNVPPNDKETNEIKLLRELFAAKVPGMEEFISEERYLMLKGKLMYNSFGISTTREIRENTQEMVRTSESSVIGAGFYRVASYMVHSCDPNIMIKFPNRNNVISVVATKQIKAGEELKTSYIRVGNRTLESRRNELESKWKFRCTCAKCLSEESTTEKLPTEESTSD</sequence>
<evidence type="ECO:0000313" key="2">
    <source>
        <dbReference type="Proteomes" id="UP000789702"/>
    </source>
</evidence>
<protein>
    <submittedName>
        <fullName evidence="1">14341_t:CDS:1</fullName>
    </submittedName>
</protein>
<organism evidence="1 2">
    <name type="scientific">Dentiscutata heterogama</name>
    <dbReference type="NCBI Taxonomy" id="1316150"/>
    <lineage>
        <taxon>Eukaryota</taxon>
        <taxon>Fungi</taxon>
        <taxon>Fungi incertae sedis</taxon>
        <taxon>Mucoromycota</taxon>
        <taxon>Glomeromycotina</taxon>
        <taxon>Glomeromycetes</taxon>
        <taxon>Diversisporales</taxon>
        <taxon>Gigasporaceae</taxon>
        <taxon>Dentiscutata</taxon>
    </lineage>
</organism>
<keyword evidence="2" id="KW-1185">Reference proteome</keyword>
<reference evidence="1" key="1">
    <citation type="submission" date="2021-06" db="EMBL/GenBank/DDBJ databases">
        <authorList>
            <person name="Kallberg Y."/>
            <person name="Tangrot J."/>
            <person name="Rosling A."/>
        </authorList>
    </citation>
    <scope>NUCLEOTIDE SEQUENCE</scope>
    <source>
        <strain evidence="1">IL203A</strain>
    </source>
</reference>
<accession>A0ACA9L9H3</accession>
<name>A0ACA9L9H3_9GLOM</name>
<evidence type="ECO:0000313" key="1">
    <source>
        <dbReference type="EMBL" id="CAG8514676.1"/>
    </source>
</evidence>
<dbReference type="EMBL" id="CAJVPU010003191">
    <property type="protein sequence ID" value="CAG8514676.1"/>
    <property type="molecule type" value="Genomic_DNA"/>
</dbReference>
<gene>
    <name evidence="1" type="ORF">DHETER_LOCUS3624</name>
</gene>
<proteinExistence type="predicted"/>
<comment type="caution">
    <text evidence="1">The sequence shown here is derived from an EMBL/GenBank/DDBJ whole genome shotgun (WGS) entry which is preliminary data.</text>
</comment>
<dbReference type="Proteomes" id="UP000789702">
    <property type="component" value="Unassembled WGS sequence"/>
</dbReference>